<comment type="caution">
    <text evidence="3">The sequence shown here is derived from an EMBL/GenBank/DDBJ whole genome shotgun (WGS) entry which is preliminary data.</text>
</comment>
<organism evidence="3 4">
    <name type="scientific">Exocentrus adspersus</name>
    <dbReference type="NCBI Taxonomy" id="1586481"/>
    <lineage>
        <taxon>Eukaryota</taxon>
        <taxon>Metazoa</taxon>
        <taxon>Ecdysozoa</taxon>
        <taxon>Arthropoda</taxon>
        <taxon>Hexapoda</taxon>
        <taxon>Insecta</taxon>
        <taxon>Pterygota</taxon>
        <taxon>Neoptera</taxon>
        <taxon>Endopterygota</taxon>
        <taxon>Coleoptera</taxon>
        <taxon>Polyphaga</taxon>
        <taxon>Cucujiformia</taxon>
        <taxon>Chrysomeloidea</taxon>
        <taxon>Cerambycidae</taxon>
        <taxon>Lamiinae</taxon>
        <taxon>Acanthocinini</taxon>
        <taxon>Exocentrus</taxon>
    </lineage>
</organism>
<protein>
    <recommendedName>
        <fullName evidence="2">Integrase p58-like C-terminal domain-containing protein</fullName>
    </recommendedName>
</protein>
<feature type="region of interest" description="Disordered" evidence="1">
    <location>
        <begin position="1"/>
        <end position="31"/>
    </location>
</feature>
<dbReference type="Pfam" id="PF22938">
    <property type="entry name" value="Integrase_p58_C"/>
    <property type="match status" value="1"/>
</dbReference>
<evidence type="ECO:0000313" key="4">
    <source>
        <dbReference type="Proteomes" id="UP001159042"/>
    </source>
</evidence>
<dbReference type="AlphaFoldDB" id="A0AAV8VQJ7"/>
<evidence type="ECO:0000313" key="3">
    <source>
        <dbReference type="EMBL" id="KAJ8916395.1"/>
    </source>
</evidence>
<keyword evidence="4" id="KW-1185">Reference proteome</keyword>
<dbReference type="EMBL" id="JANEYG010000042">
    <property type="protein sequence ID" value="KAJ8916395.1"/>
    <property type="molecule type" value="Genomic_DNA"/>
</dbReference>
<name>A0AAV8VQJ7_9CUCU</name>
<evidence type="ECO:0000259" key="2">
    <source>
        <dbReference type="Pfam" id="PF22938"/>
    </source>
</evidence>
<dbReference type="Proteomes" id="UP001159042">
    <property type="component" value="Unassembled WGS sequence"/>
</dbReference>
<proteinExistence type="predicted"/>
<gene>
    <name evidence="3" type="ORF">NQ315_014605</name>
</gene>
<evidence type="ECO:0000256" key="1">
    <source>
        <dbReference type="SAM" id="MobiDB-lite"/>
    </source>
</evidence>
<dbReference type="InterPro" id="IPR054465">
    <property type="entry name" value="Integrase_p58-like_C"/>
</dbReference>
<sequence length="64" mass="7322">MKSRYACEPMPKDSKLVKRSGCQSKGKSPKLQKSLEGPYIIVTRLNDVVYRIQKNPQAKIPMKE</sequence>
<accession>A0AAV8VQJ7</accession>
<reference evidence="3 4" key="1">
    <citation type="journal article" date="2023" name="Insect Mol. Biol.">
        <title>Genome sequencing provides insights into the evolution of gene families encoding plant cell wall-degrading enzymes in longhorned beetles.</title>
        <authorList>
            <person name="Shin N.R."/>
            <person name="Okamura Y."/>
            <person name="Kirsch R."/>
            <person name="Pauchet Y."/>
        </authorList>
    </citation>
    <scope>NUCLEOTIDE SEQUENCE [LARGE SCALE GENOMIC DNA]</scope>
    <source>
        <strain evidence="3">EAD_L_NR</strain>
    </source>
</reference>
<feature type="domain" description="Integrase p58-like C-terminal" evidence="2">
    <location>
        <begin position="37"/>
        <end position="59"/>
    </location>
</feature>